<dbReference type="InterPro" id="IPR004013">
    <property type="entry name" value="PHP_dom"/>
</dbReference>
<dbReference type="NCBIfam" id="TIGR01856">
    <property type="entry name" value="hisJ_fam"/>
    <property type="match status" value="1"/>
</dbReference>
<dbReference type="UniPathway" id="UPA00031">
    <property type="reaction ID" value="UER00013"/>
</dbReference>
<dbReference type="Gene3D" id="3.20.20.140">
    <property type="entry name" value="Metal-dependent hydrolases"/>
    <property type="match status" value="1"/>
</dbReference>
<comment type="catalytic activity">
    <reaction evidence="7 8">
        <text>L-histidinol phosphate + H2O = L-histidinol + phosphate</text>
        <dbReference type="Rhea" id="RHEA:14465"/>
        <dbReference type="ChEBI" id="CHEBI:15377"/>
        <dbReference type="ChEBI" id="CHEBI:43474"/>
        <dbReference type="ChEBI" id="CHEBI:57699"/>
        <dbReference type="ChEBI" id="CHEBI:57980"/>
        <dbReference type="EC" id="3.1.3.15"/>
    </reaction>
</comment>
<evidence type="ECO:0000259" key="9">
    <source>
        <dbReference type="SMART" id="SM00481"/>
    </source>
</evidence>
<dbReference type="EMBL" id="AP023368">
    <property type="protein sequence ID" value="BCJ99895.1"/>
    <property type="molecule type" value="Genomic_DNA"/>
</dbReference>
<evidence type="ECO:0000256" key="2">
    <source>
        <dbReference type="ARBA" id="ARBA00009152"/>
    </source>
</evidence>
<evidence type="ECO:0000256" key="4">
    <source>
        <dbReference type="ARBA" id="ARBA00022605"/>
    </source>
</evidence>
<evidence type="ECO:0000256" key="1">
    <source>
        <dbReference type="ARBA" id="ARBA00004970"/>
    </source>
</evidence>
<reference evidence="10 11" key="2">
    <citation type="submission" date="2020-08" db="EMBL/GenBank/DDBJ databases">
        <authorList>
            <person name="Ueki A."/>
            <person name="Tonouchi A."/>
        </authorList>
    </citation>
    <scope>NUCLEOTIDE SEQUENCE [LARGE SCALE GENOMIC DNA]</scope>
    <source>
        <strain evidence="10 11">CTTW</strain>
    </source>
</reference>
<dbReference type="PANTHER" id="PTHR21039">
    <property type="entry name" value="HISTIDINOL PHOSPHATASE-RELATED"/>
    <property type="match status" value="1"/>
</dbReference>
<dbReference type="SUPFAM" id="SSF89550">
    <property type="entry name" value="PHP domain-like"/>
    <property type="match status" value="1"/>
</dbReference>
<comment type="pathway">
    <text evidence="1 8">Amino-acid biosynthesis; L-histidine biosynthesis; L-histidine from 5-phospho-alpha-D-ribose 1-diphosphate: step 8/9.</text>
</comment>
<feature type="domain" description="Polymerase/histidinol phosphatase N-terminal" evidence="9">
    <location>
        <begin position="4"/>
        <end position="87"/>
    </location>
</feature>
<dbReference type="Proteomes" id="UP000515703">
    <property type="component" value="Chromosome"/>
</dbReference>
<dbReference type="SMART" id="SM00481">
    <property type="entry name" value="POLIIIAc"/>
    <property type="match status" value="1"/>
</dbReference>
<dbReference type="RefSeq" id="WP_185255619.1">
    <property type="nucleotide sequence ID" value="NZ_AP023368.1"/>
</dbReference>
<dbReference type="GO" id="GO:0000105">
    <property type="term" value="P:L-histidine biosynthetic process"/>
    <property type="evidence" value="ECO:0007669"/>
    <property type="project" value="UniProtKB-UniRule"/>
</dbReference>
<protein>
    <recommendedName>
        <fullName evidence="3 8">Histidinol-phosphatase</fullName>
        <shortName evidence="8">HolPase</shortName>
        <ecNumber evidence="3 8">3.1.3.15</ecNumber>
    </recommendedName>
</protein>
<keyword evidence="5 8" id="KW-0378">Hydrolase</keyword>
<accession>A0A7I8DS04</accession>
<keyword evidence="6 8" id="KW-0368">Histidine biosynthesis</keyword>
<sequence>MIRADYHLHSAFSSDSTAPMEDMIEKAIELGLSRICFTDHMDYDFPVTSGYTFLFDPEDYFHKLSSLKEQYEGRIKVLMGIELGLQPHLGEQFQKLVEHYPFDFIIGSTHLVERLDPYLSEYWENRSKEEGVRAYFEEITKNLKNNPCFLINGHLDYMIRYAPNTNKDFTYKDYAETIDTMLRSIIESGKGIEVNTSGFKYGLSVPHPHTDILKRYKELGGELITIGSDAHKPEHLAFDFDRAEKLLLDLGFRYYAVYEERKPILLPLGK</sequence>
<dbReference type="KEGG" id="acht:bsdcttw_29360"/>
<reference evidence="10 11" key="1">
    <citation type="submission" date="2020-08" db="EMBL/GenBank/DDBJ databases">
        <title>Draft genome sequencing of an Anaerocolumna strain isolated from anoxic soil subjected to BSD treatment.</title>
        <authorList>
            <person name="Uek A."/>
            <person name="Tonouchi A."/>
        </authorList>
    </citation>
    <scope>NUCLEOTIDE SEQUENCE [LARGE SCALE GENOMIC DNA]</scope>
    <source>
        <strain evidence="10 11">CTTW</strain>
    </source>
</reference>
<evidence type="ECO:0000256" key="8">
    <source>
        <dbReference type="RuleBase" id="RU366003"/>
    </source>
</evidence>
<evidence type="ECO:0000313" key="10">
    <source>
        <dbReference type="EMBL" id="BCJ99895.1"/>
    </source>
</evidence>
<evidence type="ECO:0000256" key="7">
    <source>
        <dbReference type="ARBA" id="ARBA00049158"/>
    </source>
</evidence>
<comment type="similarity">
    <text evidence="2 8">Belongs to the PHP hydrolase family. HisK subfamily.</text>
</comment>
<dbReference type="InterPro" id="IPR016195">
    <property type="entry name" value="Pol/histidinol_Pase-like"/>
</dbReference>
<dbReference type="EC" id="3.1.3.15" evidence="3 8"/>
<keyword evidence="4 8" id="KW-0028">Amino-acid biosynthesis</keyword>
<dbReference type="Pfam" id="PF02811">
    <property type="entry name" value="PHP"/>
    <property type="match status" value="1"/>
</dbReference>
<dbReference type="GO" id="GO:0004401">
    <property type="term" value="F:histidinol-phosphatase activity"/>
    <property type="evidence" value="ECO:0007669"/>
    <property type="project" value="UniProtKB-UniRule"/>
</dbReference>
<evidence type="ECO:0000256" key="3">
    <source>
        <dbReference type="ARBA" id="ARBA00013085"/>
    </source>
</evidence>
<evidence type="ECO:0000256" key="6">
    <source>
        <dbReference type="ARBA" id="ARBA00023102"/>
    </source>
</evidence>
<organism evidence="10 11">
    <name type="scientific">Anaerocolumna chitinilytica</name>
    <dbReference type="NCBI Taxonomy" id="1727145"/>
    <lineage>
        <taxon>Bacteria</taxon>
        <taxon>Bacillati</taxon>
        <taxon>Bacillota</taxon>
        <taxon>Clostridia</taxon>
        <taxon>Lachnospirales</taxon>
        <taxon>Lachnospiraceae</taxon>
        <taxon>Anaerocolumna</taxon>
    </lineage>
</organism>
<name>A0A7I8DS04_9FIRM</name>
<keyword evidence="11" id="KW-1185">Reference proteome</keyword>
<dbReference type="PANTHER" id="PTHR21039:SF0">
    <property type="entry name" value="HISTIDINOL-PHOSPHATASE"/>
    <property type="match status" value="1"/>
</dbReference>
<proteinExistence type="inferred from homology"/>
<dbReference type="AlphaFoldDB" id="A0A7I8DS04"/>
<evidence type="ECO:0000256" key="5">
    <source>
        <dbReference type="ARBA" id="ARBA00022801"/>
    </source>
</evidence>
<evidence type="ECO:0000313" key="11">
    <source>
        <dbReference type="Proteomes" id="UP000515703"/>
    </source>
</evidence>
<dbReference type="GO" id="GO:0005737">
    <property type="term" value="C:cytoplasm"/>
    <property type="evidence" value="ECO:0007669"/>
    <property type="project" value="TreeGrafter"/>
</dbReference>
<dbReference type="InterPro" id="IPR003141">
    <property type="entry name" value="Pol/His_phosphatase_N"/>
</dbReference>
<dbReference type="InterPro" id="IPR010140">
    <property type="entry name" value="Histidinol_P_phosphatase_HisJ"/>
</dbReference>
<gene>
    <name evidence="10" type="ORF">bsdcttw_29360</name>
</gene>